<evidence type="ECO:0000259" key="1">
    <source>
        <dbReference type="Pfam" id="PF25165"/>
    </source>
</evidence>
<feature type="domain" description="DUF7828" evidence="1">
    <location>
        <begin position="3"/>
        <end position="40"/>
    </location>
</feature>
<dbReference type="AlphaFoldDB" id="A0A486VYH2"/>
<proteinExistence type="predicted"/>
<protein>
    <submittedName>
        <fullName evidence="2">Protein of uncharacterized function (DUF3279)</fullName>
    </submittedName>
</protein>
<reference evidence="2" key="1">
    <citation type="submission" date="2019-03" db="EMBL/GenBank/DDBJ databases">
        <authorList>
            <consortium name="Pathogen Informatics"/>
        </authorList>
    </citation>
    <scope>NUCLEOTIDE SEQUENCE</scope>
    <source>
        <strain evidence="2">5012STDY7626362</strain>
    </source>
</reference>
<name>A0A486VYH2_KLEPN</name>
<gene>
    <name evidence="2" type="ORF">SAMEA4873563_04460</name>
</gene>
<evidence type="ECO:0000313" key="2">
    <source>
        <dbReference type="EMBL" id="VGM55671.1"/>
    </source>
</evidence>
<organism evidence="2">
    <name type="scientific">Klebsiella pneumoniae</name>
    <dbReference type="NCBI Taxonomy" id="573"/>
    <lineage>
        <taxon>Bacteria</taxon>
        <taxon>Pseudomonadati</taxon>
        <taxon>Pseudomonadota</taxon>
        <taxon>Gammaproteobacteria</taxon>
        <taxon>Enterobacterales</taxon>
        <taxon>Enterobacteriaceae</taxon>
        <taxon>Klebsiella/Raoultella group</taxon>
        <taxon>Klebsiella</taxon>
        <taxon>Klebsiella pneumoniae complex</taxon>
    </lineage>
</organism>
<sequence>MRILKCYLANNSNGRFVTAKEVSASIDTWTCASCGGTLILL</sequence>
<dbReference type="Pfam" id="PF25165">
    <property type="entry name" value="DUF7828"/>
    <property type="match status" value="1"/>
</dbReference>
<accession>A0A486VYH2</accession>
<dbReference type="EMBL" id="CAAHDH010000007">
    <property type="protein sequence ID" value="VGM55671.1"/>
    <property type="molecule type" value="Genomic_DNA"/>
</dbReference>
<dbReference type="InterPro" id="IPR057150">
    <property type="entry name" value="DUF7828"/>
</dbReference>